<dbReference type="AlphaFoldDB" id="A0A7W9C8A9"/>
<dbReference type="InterPro" id="IPR050445">
    <property type="entry name" value="Bact_polysacc_biosynth/exp"/>
</dbReference>
<keyword evidence="2" id="KW-1133">Transmembrane helix</keyword>
<name>A0A7W9C8A9_9CAUL</name>
<keyword evidence="1" id="KW-0175">Coiled coil</keyword>
<evidence type="ECO:0000313" key="4">
    <source>
        <dbReference type="Proteomes" id="UP000527324"/>
    </source>
</evidence>
<evidence type="ECO:0000256" key="2">
    <source>
        <dbReference type="SAM" id="Phobius"/>
    </source>
</evidence>
<organism evidence="3 4">
    <name type="scientific">Brevundimonas aurantiaca</name>
    <dbReference type="NCBI Taxonomy" id="74316"/>
    <lineage>
        <taxon>Bacteria</taxon>
        <taxon>Pseudomonadati</taxon>
        <taxon>Pseudomonadota</taxon>
        <taxon>Alphaproteobacteria</taxon>
        <taxon>Caulobacterales</taxon>
        <taxon>Caulobacteraceae</taxon>
        <taxon>Brevundimonas</taxon>
    </lineage>
</organism>
<feature type="transmembrane region" description="Helical" evidence="2">
    <location>
        <begin position="355"/>
        <end position="379"/>
    </location>
</feature>
<evidence type="ECO:0000313" key="3">
    <source>
        <dbReference type="EMBL" id="MBB5740809.1"/>
    </source>
</evidence>
<dbReference type="Proteomes" id="UP000527324">
    <property type="component" value="Unassembled WGS sequence"/>
</dbReference>
<keyword evidence="4" id="KW-1185">Reference proteome</keyword>
<dbReference type="GO" id="GO:0004713">
    <property type="term" value="F:protein tyrosine kinase activity"/>
    <property type="evidence" value="ECO:0007669"/>
    <property type="project" value="TreeGrafter"/>
</dbReference>
<comment type="caution">
    <text evidence="3">The sequence shown here is derived from an EMBL/GenBank/DDBJ whole genome shotgun (WGS) entry which is preliminary data.</text>
</comment>
<accession>A0A7W9C8A9</accession>
<feature type="coiled-coil region" evidence="1">
    <location>
        <begin position="196"/>
        <end position="260"/>
    </location>
</feature>
<dbReference type="EMBL" id="JACHOQ010000007">
    <property type="protein sequence ID" value="MBB5740809.1"/>
    <property type="molecule type" value="Genomic_DNA"/>
</dbReference>
<evidence type="ECO:0000256" key="1">
    <source>
        <dbReference type="SAM" id="Coils"/>
    </source>
</evidence>
<dbReference type="PANTHER" id="PTHR32309">
    <property type="entry name" value="TYROSINE-PROTEIN KINASE"/>
    <property type="match status" value="1"/>
</dbReference>
<keyword evidence="2" id="KW-0812">Transmembrane</keyword>
<proteinExistence type="predicted"/>
<dbReference type="RefSeq" id="WP_182713360.1">
    <property type="nucleotide sequence ID" value="NZ_CAJFZW010000020.1"/>
</dbReference>
<feature type="transmembrane region" description="Helical" evidence="2">
    <location>
        <begin position="30"/>
        <end position="56"/>
    </location>
</feature>
<reference evidence="3 4" key="1">
    <citation type="submission" date="2020-08" db="EMBL/GenBank/DDBJ databases">
        <title>Genomic Encyclopedia of Type Strains, Phase IV (KMG-IV): sequencing the most valuable type-strain genomes for metagenomic binning, comparative biology and taxonomic classification.</title>
        <authorList>
            <person name="Goeker M."/>
        </authorList>
    </citation>
    <scope>NUCLEOTIDE SEQUENCE [LARGE SCALE GENOMIC DNA]</scope>
    <source>
        <strain evidence="3 4">DSM 4731</strain>
    </source>
</reference>
<sequence>MTEPKLNYVGPPPEALTYERRTPLWKRIPLAFLLVVVAPTALAAVYFLLIASPLYVSEARFVVRSAGQTPSSLGLALQGVGLGQTHSDAFAVHEYMTSADGLKDLQKRIDVSSVLSRPGADLFSRYPRIGEVPSEEGLLKALNRFVVVGYDSSTGISTLEVKAFRPKDAQNIATILLDGGEGLVNRLNERSVNDAVRQARLTRENAINNLARAQAELTGFRNRQAFVDPQTLVTENAELVGQLNARIAELQAERSQVASQTPESPQLPAIDARIAAYRRQADAERSKVTGGAASLAPQVGVYEELSFNRELATREVATATTALLAAEQEARRQQAYLERVVSPNLPQTAQEPRRWLSLLAVFSTAMLLYGLGWLIWAGVREHRQG</sequence>
<dbReference type="PANTHER" id="PTHR32309:SF13">
    <property type="entry name" value="FERRIC ENTEROBACTIN TRANSPORT PROTEIN FEPE"/>
    <property type="match status" value="1"/>
</dbReference>
<protein>
    <submittedName>
        <fullName evidence="3">BexC/CtrB/KpsE family polysaccharide export inner-membrane protein</fullName>
    </submittedName>
</protein>
<keyword evidence="2" id="KW-0472">Membrane</keyword>
<dbReference type="GeneID" id="88840610"/>
<dbReference type="GO" id="GO:0005886">
    <property type="term" value="C:plasma membrane"/>
    <property type="evidence" value="ECO:0007669"/>
    <property type="project" value="TreeGrafter"/>
</dbReference>
<gene>
    <name evidence="3" type="ORF">GGQ93_002541</name>
</gene>